<organism evidence="12 13">
    <name type="scientific">Demequina mangrovi</name>
    <dbReference type="NCBI Taxonomy" id="1043493"/>
    <lineage>
        <taxon>Bacteria</taxon>
        <taxon>Bacillati</taxon>
        <taxon>Actinomycetota</taxon>
        <taxon>Actinomycetes</taxon>
        <taxon>Micrococcales</taxon>
        <taxon>Demequinaceae</taxon>
        <taxon>Demequina</taxon>
    </lineage>
</organism>
<protein>
    <recommendedName>
        <fullName evidence="10">Xylose transport system permease protein XylH</fullName>
    </recommendedName>
</protein>
<dbReference type="GO" id="GO:0005886">
    <property type="term" value="C:plasma membrane"/>
    <property type="evidence" value="ECO:0007669"/>
    <property type="project" value="UniProtKB-SubCell"/>
</dbReference>
<feature type="transmembrane region" description="Helical" evidence="11">
    <location>
        <begin position="324"/>
        <end position="353"/>
    </location>
</feature>
<dbReference type="PANTHER" id="PTHR32196:SF32">
    <property type="entry name" value="XYLOSE TRANSPORT SYSTEM PERMEASE PROTEIN XYLH"/>
    <property type="match status" value="1"/>
</dbReference>
<feature type="transmembrane region" description="Helical" evidence="11">
    <location>
        <begin position="73"/>
        <end position="91"/>
    </location>
</feature>
<evidence type="ECO:0000256" key="6">
    <source>
        <dbReference type="ARBA" id="ARBA00022692"/>
    </source>
</evidence>
<dbReference type="InterPro" id="IPR001851">
    <property type="entry name" value="ABC_transp_permease"/>
</dbReference>
<comment type="subcellular location">
    <subcellularLocation>
        <location evidence="1">Cell membrane</location>
        <topology evidence="1">Multi-pass membrane protein</topology>
    </subcellularLocation>
</comment>
<keyword evidence="6 11" id="KW-0812">Transmembrane</keyword>
<keyword evidence="5 12" id="KW-0762">Sugar transport</keyword>
<dbReference type="STRING" id="1043493.SAMN05421637_2471"/>
<dbReference type="CDD" id="cd06579">
    <property type="entry name" value="TM_PBP1_transp_AraH_like"/>
    <property type="match status" value="1"/>
</dbReference>
<dbReference type="EMBL" id="FNZI01000006">
    <property type="protein sequence ID" value="SEJ62866.1"/>
    <property type="molecule type" value="Genomic_DNA"/>
</dbReference>
<keyword evidence="8 11" id="KW-0472">Membrane</keyword>
<feature type="transmembrane region" description="Helical" evidence="11">
    <location>
        <begin position="283"/>
        <end position="303"/>
    </location>
</feature>
<comment type="function">
    <text evidence="9">Part of the binding-protein-dependent transport system for D-xylose. Probably responsible for the translocation of the substrate across the membrane.</text>
</comment>
<evidence type="ECO:0000256" key="7">
    <source>
        <dbReference type="ARBA" id="ARBA00022989"/>
    </source>
</evidence>
<feature type="transmembrane region" description="Helical" evidence="11">
    <location>
        <begin position="20"/>
        <end position="37"/>
    </location>
</feature>
<accession>A0A1H7AD49</accession>
<evidence type="ECO:0000313" key="12">
    <source>
        <dbReference type="EMBL" id="SEJ62866.1"/>
    </source>
</evidence>
<gene>
    <name evidence="12" type="ORF">SAMN05421637_2471</name>
</gene>
<sequence length="392" mass="41902">MTGTANIRELITRNIRTSGIYLAFIAIIAVFAIWTDGKLLSPGNVTNLVLQYSYILILAIGMVMVIIAGHIDLSVGSVVAFTGAVSAVVVIRHDMPWWVGVLAALGVGSLIGAWQGFWVAFVGIPAFITTLSGMLLFRGLTWVTLDNISLSPFPAEYQNIANGFFNGVLGGNGYDVFTLVVFAIALLGYFYSTYRTRRSRIAYEQPVEAFPLFIVKLVVVSFVVMWFAWQLANARGLPFVLIILAALIIIYSLVTQRTVFGRHVYAIGGNLSAAMLSGVKVKWVNFGVMLNMGILASVAGVVFSSRMNSAQPSAGNMFELDAIAACFIGGAAVTGGVGRVTGAMVGGLIMAVMSNGMSLLGVDQSMVQIVKGLVLLLAVAFDVYNKRRAGAR</sequence>
<evidence type="ECO:0000256" key="1">
    <source>
        <dbReference type="ARBA" id="ARBA00004651"/>
    </source>
</evidence>
<dbReference type="Proteomes" id="UP000183315">
    <property type="component" value="Unassembled WGS sequence"/>
</dbReference>
<dbReference type="OrthoDB" id="3468954at2"/>
<evidence type="ECO:0000256" key="2">
    <source>
        <dbReference type="ARBA" id="ARBA00022448"/>
    </source>
</evidence>
<dbReference type="PANTHER" id="PTHR32196">
    <property type="entry name" value="ABC TRANSPORTER PERMEASE PROTEIN YPHD-RELATED-RELATED"/>
    <property type="match status" value="1"/>
</dbReference>
<feature type="transmembrane region" description="Helical" evidence="11">
    <location>
        <begin position="97"/>
        <end position="114"/>
    </location>
</feature>
<reference evidence="13" key="1">
    <citation type="submission" date="2016-10" db="EMBL/GenBank/DDBJ databases">
        <authorList>
            <person name="Varghese N."/>
        </authorList>
    </citation>
    <scope>NUCLEOTIDE SEQUENCE [LARGE SCALE GENOMIC DNA]</scope>
    <source>
        <strain evidence="13">DSM 24868</strain>
    </source>
</reference>
<evidence type="ECO:0000256" key="10">
    <source>
        <dbReference type="ARBA" id="ARBA00035686"/>
    </source>
</evidence>
<evidence type="ECO:0000256" key="3">
    <source>
        <dbReference type="ARBA" id="ARBA00022475"/>
    </source>
</evidence>
<evidence type="ECO:0000256" key="9">
    <source>
        <dbReference type="ARBA" id="ARBA00035611"/>
    </source>
</evidence>
<evidence type="ECO:0000256" key="4">
    <source>
        <dbReference type="ARBA" id="ARBA00022519"/>
    </source>
</evidence>
<feature type="transmembrane region" description="Helical" evidence="11">
    <location>
        <begin position="235"/>
        <end position="254"/>
    </location>
</feature>
<dbReference type="Pfam" id="PF02653">
    <property type="entry name" value="BPD_transp_2"/>
    <property type="match status" value="1"/>
</dbReference>
<dbReference type="GO" id="GO:0022857">
    <property type="term" value="F:transmembrane transporter activity"/>
    <property type="evidence" value="ECO:0007669"/>
    <property type="project" value="InterPro"/>
</dbReference>
<dbReference type="RefSeq" id="WP_042215810.1">
    <property type="nucleotide sequence ID" value="NZ_BBLU01000014.1"/>
</dbReference>
<keyword evidence="13" id="KW-1185">Reference proteome</keyword>
<evidence type="ECO:0000256" key="5">
    <source>
        <dbReference type="ARBA" id="ARBA00022597"/>
    </source>
</evidence>
<dbReference type="AlphaFoldDB" id="A0A1H7AD49"/>
<keyword evidence="3" id="KW-1003">Cell membrane</keyword>
<name>A0A1H7AD49_9MICO</name>
<feature type="transmembrane region" description="Helical" evidence="11">
    <location>
        <begin position="365"/>
        <end position="384"/>
    </location>
</feature>
<evidence type="ECO:0000256" key="8">
    <source>
        <dbReference type="ARBA" id="ARBA00023136"/>
    </source>
</evidence>
<dbReference type="eggNOG" id="COG4214">
    <property type="taxonomic scope" value="Bacteria"/>
</dbReference>
<feature type="transmembrane region" description="Helical" evidence="11">
    <location>
        <begin position="49"/>
        <end position="68"/>
    </location>
</feature>
<feature type="transmembrane region" description="Helical" evidence="11">
    <location>
        <begin position="121"/>
        <end position="145"/>
    </location>
</feature>
<evidence type="ECO:0000313" key="13">
    <source>
        <dbReference type="Proteomes" id="UP000183315"/>
    </source>
</evidence>
<proteinExistence type="predicted"/>
<dbReference type="NCBIfam" id="NF040906">
    <property type="entry name" value="GguB"/>
    <property type="match status" value="1"/>
</dbReference>
<keyword evidence="4" id="KW-0997">Cell inner membrane</keyword>
<feature type="transmembrane region" description="Helical" evidence="11">
    <location>
        <begin position="176"/>
        <end position="194"/>
    </location>
</feature>
<feature type="transmembrane region" description="Helical" evidence="11">
    <location>
        <begin position="206"/>
        <end position="229"/>
    </location>
</feature>
<keyword evidence="2" id="KW-0813">Transport</keyword>
<evidence type="ECO:0000256" key="11">
    <source>
        <dbReference type="SAM" id="Phobius"/>
    </source>
</evidence>
<keyword evidence="7 11" id="KW-1133">Transmembrane helix</keyword>